<keyword evidence="1" id="KW-1185">Reference proteome</keyword>
<evidence type="ECO:0000313" key="1">
    <source>
        <dbReference type="Proteomes" id="UP000887565"/>
    </source>
</evidence>
<protein>
    <submittedName>
        <fullName evidence="2">Ovule protein</fullName>
    </submittedName>
</protein>
<proteinExistence type="predicted"/>
<name>A0A915KTG5_ROMCU</name>
<organism evidence="1 2">
    <name type="scientific">Romanomermis culicivorax</name>
    <name type="common">Nematode worm</name>
    <dbReference type="NCBI Taxonomy" id="13658"/>
    <lineage>
        <taxon>Eukaryota</taxon>
        <taxon>Metazoa</taxon>
        <taxon>Ecdysozoa</taxon>
        <taxon>Nematoda</taxon>
        <taxon>Enoplea</taxon>
        <taxon>Dorylaimia</taxon>
        <taxon>Mermithida</taxon>
        <taxon>Mermithoidea</taxon>
        <taxon>Mermithidae</taxon>
        <taxon>Romanomermis</taxon>
    </lineage>
</organism>
<evidence type="ECO:0000313" key="2">
    <source>
        <dbReference type="WBParaSite" id="nRc.2.0.1.t40903-RA"/>
    </source>
</evidence>
<reference evidence="2" key="1">
    <citation type="submission" date="2022-11" db="UniProtKB">
        <authorList>
            <consortium name="WormBaseParasite"/>
        </authorList>
    </citation>
    <scope>IDENTIFICATION</scope>
</reference>
<dbReference type="Proteomes" id="UP000887565">
    <property type="component" value="Unplaced"/>
</dbReference>
<sequence>VLASTGHSSKLTYSHYLTLFIKCLKGIILDGFEETNGNMSKCNFCRMKLVQSSCSSTYNCLMASTNG</sequence>
<accession>A0A915KTG5</accession>
<dbReference type="WBParaSite" id="nRc.2.0.1.t40903-RA">
    <property type="protein sequence ID" value="nRc.2.0.1.t40903-RA"/>
    <property type="gene ID" value="nRc.2.0.1.g40903"/>
</dbReference>
<dbReference type="AlphaFoldDB" id="A0A915KTG5"/>